<dbReference type="PROSITE" id="PS51819">
    <property type="entry name" value="VOC"/>
    <property type="match status" value="1"/>
</dbReference>
<name>A0ABS5YZP6_9ACTN</name>
<dbReference type="InterPro" id="IPR029068">
    <property type="entry name" value="Glyas_Bleomycin-R_OHBP_Dase"/>
</dbReference>
<comment type="caution">
    <text evidence="2">The sequence shown here is derived from an EMBL/GenBank/DDBJ whole genome shotgun (WGS) entry which is preliminary data.</text>
</comment>
<gene>
    <name evidence="2" type="ORF">KOI35_35975</name>
</gene>
<protein>
    <submittedName>
        <fullName evidence="2">VOC family protein</fullName>
    </submittedName>
</protein>
<evidence type="ECO:0000259" key="1">
    <source>
        <dbReference type="PROSITE" id="PS51819"/>
    </source>
</evidence>
<organism evidence="2 3">
    <name type="scientific">Paractinoplanes bogorensis</name>
    <dbReference type="NCBI Taxonomy" id="1610840"/>
    <lineage>
        <taxon>Bacteria</taxon>
        <taxon>Bacillati</taxon>
        <taxon>Actinomycetota</taxon>
        <taxon>Actinomycetes</taxon>
        <taxon>Micromonosporales</taxon>
        <taxon>Micromonosporaceae</taxon>
        <taxon>Paractinoplanes</taxon>
    </lineage>
</organism>
<evidence type="ECO:0000313" key="3">
    <source>
        <dbReference type="Proteomes" id="UP001519654"/>
    </source>
</evidence>
<dbReference type="InterPro" id="IPR004360">
    <property type="entry name" value="Glyas_Fos-R_dOase_dom"/>
</dbReference>
<evidence type="ECO:0000313" key="2">
    <source>
        <dbReference type="EMBL" id="MBU2668923.1"/>
    </source>
</evidence>
<dbReference type="InterPro" id="IPR037523">
    <property type="entry name" value="VOC_core"/>
</dbReference>
<feature type="domain" description="VOC" evidence="1">
    <location>
        <begin position="4"/>
        <end position="111"/>
    </location>
</feature>
<dbReference type="EMBL" id="JAHKKG010000013">
    <property type="protein sequence ID" value="MBU2668923.1"/>
    <property type="molecule type" value="Genomic_DNA"/>
</dbReference>
<dbReference type="Pfam" id="PF00903">
    <property type="entry name" value="Glyoxalase"/>
    <property type="match status" value="1"/>
</dbReference>
<keyword evidence="3" id="KW-1185">Reference proteome</keyword>
<proteinExistence type="predicted"/>
<reference evidence="2 3" key="1">
    <citation type="submission" date="2021-06" db="EMBL/GenBank/DDBJ databases">
        <title>Actinoplanes lichenicola sp. nov., and Actinoplanes ovalisporus sp. nov., isolated from lichen in Thailand.</title>
        <authorList>
            <person name="Saeng-In P."/>
            <person name="Kanchanasin P."/>
            <person name="Yuki M."/>
            <person name="Kudo T."/>
            <person name="Ohkuma M."/>
            <person name="Phongsopitanun W."/>
            <person name="Tanasupawat S."/>
        </authorList>
    </citation>
    <scope>NUCLEOTIDE SEQUENCE [LARGE SCALE GENOMIC DNA]</scope>
    <source>
        <strain evidence="2 3">NBRC 110975</strain>
    </source>
</reference>
<accession>A0ABS5YZP6</accession>
<dbReference type="SUPFAM" id="SSF54593">
    <property type="entry name" value="Glyoxalase/Bleomycin resistance protein/Dihydroxybiphenyl dioxygenase"/>
    <property type="match status" value="1"/>
</dbReference>
<dbReference type="Proteomes" id="UP001519654">
    <property type="component" value="Unassembled WGS sequence"/>
</dbReference>
<dbReference type="RefSeq" id="WP_215793173.1">
    <property type="nucleotide sequence ID" value="NZ_JAHKKG010000013.1"/>
</dbReference>
<sequence length="116" mass="12654">MLRKIDCVMVRVDALDEAAAFYARAFGLSRLWSDETAVGMGLPETDAEIVLHTMDLPDDATVHYLVDDVPAAVAEFEREGCTVRTPPFEVPVGRGAVLEDPYGNAVCILDLSTGRR</sequence>
<dbReference type="Gene3D" id="3.10.180.10">
    <property type="entry name" value="2,3-Dihydroxybiphenyl 1,2-Dioxygenase, domain 1"/>
    <property type="match status" value="1"/>
</dbReference>